<proteinExistence type="predicted"/>
<sequence length="143" mass="14967">MNLRTPAVSGLLLVAALSITSCTHQGQEDGYLTLTAGEATLSACSTAAPVQVQALRTEELPSCDPIGQTLVFPDGEQIQLPEQQGGGGASTSESGDHYAYQNVGNWGLVAARADADCSHVQEWGNPEALRRVHEAFGSGWVCP</sequence>
<dbReference type="Proteomes" id="UP001062223">
    <property type="component" value="Chromosome"/>
</dbReference>
<dbReference type="PROSITE" id="PS51257">
    <property type="entry name" value="PROKAR_LIPOPROTEIN"/>
    <property type="match status" value="1"/>
</dbReference>
<protein>
    <recommendedName>
        <fullName evidence="4">Secreted protein</fullName>
    </recommendedName>
</protein>
<gene>
    <name evidence="2" type="ORF">OE229_03235</name>
</gene>
<dbReference type="RefSeq" id="WP_262139720.1">
    <property type="nucleotide sequence ID" value="NZ_CP106879.1"/>
</dbReference>
<dbReference type="AlphaFoldDB" id="A0A9Q9PAJ5"/>
<feature type="signal peptide" evidence="1">
    <location>
        <begin position="1"/>
        <end position="26"/>
    </location>
</feature>
<organism evidence="2 3">
    <name type="scientific">Curtobacterium poinsettiae</name>
    <dbReference type="NCBI Taxonomy" id="159612"/>
    <lineage>
        <taxon>Bacteria</taxon>
        <taxon>Bacillati</taxon>
        <taxon>Actinomycetota</taxon>
        <taxon>Actinomycetes</taxon>
        <taxon>Micrococcales</taxon>
        <taxon>Microbacteriaceae</taxon>
        <taxon>Curtobacterium</taxon>
    </lineage>
</organism>
<dbReference type="EMBL" id="CP106879">
    <property type="protein sequence ID" value="UYC81491.1"/>
    <property type="molecule type" value="Genomic_DNA"/>
</dbReference>
<evidence type="ECO:0000256" key="1">
    <source>
        <dbReference type="SAM" id="SignalP"/>
    </source>
</evidence>
<dbReference type="KEGG" id="cpoi:OE229_03235"/>
<name>A0A9Q9PAJ5_9MICO</name>
<evidence type="ECO:0000313" key="2">
    <source>
        <dbReference type="EMBL" id="UYC81491.1"/>
    </source>
</evidence>
<accession>A0A9Q9PAJ5</accession>
<evidence type="ECO:0008006" key="4">
    <source>
        <dbReference type="Google" id="ProtNLM"/>
    </source>
</evidence>
<keyword evidence="1" id="KW-0732">Signal</keyword>
<feature type="chain" id="PRO_5040337229" description="Secreted protein" evidence="1">
    <location>
        <begin position="27"/>
        <end position="143"/>
    </location>
</feature>
<reference evidence="2" key="1">
    <citation type="submission" date="2022-09" db="EMBL/GenBank/DDBJ databases">
        <title>Taxonomy of Curtobacterium flaccumfaciens.</title>
        <authorList>
            <person name="Osdaghi E."/>
            <person name="Taghavi S.M."/>
            <person name="Hamidizade M."/>
            <person name="Abachi H."/>
            <person name="Fazliarab A."/>
            <person name="Baeyen S."/>
            <person name="Portier P."/>
            <person name="Van Vaerenbergh J."/>
            <person name="Jacques M.-A."/>
        </authorList>
    </citation>
    <scope>NUCLEOTIDE SEQUENCE</scope>
    <source>
        <strain evidence="2">AGQB46</strain>
    </source>
</reference>
<evidence type="ECO:0000313" key="3">
    <source>
        <dbReference type="Proteomes" id="UP001062223"/>
    </source>
</evidence>